<dbReference type="Proteomes" id="UP000614741">
    <property type="component" value="Unassembled WGS sequence"/>
</dbReference>
<evidence type="ECO:0000313" key="2">
    <source>
        <dbReference type="EMBL" id="GIG41186.1"/>
    </source>
</evidence>
<evidence type="ECO:0000313" key="3">
    <source>
        <dbReference type="Proteomes" id="UP000614741"/>
    </source>
</evidence>
<keyword evidence="3" id="KW-1185">Reference proteome</keyword>
<dbReference type="EMBL" id="BONP01000021">
    <property type="protein sequence ID" value="GIG41186.1"/>
    <property type="molecule type" value="Genomic_DNA"/>
</dbReference>
<evidence type="ECO:0000256" key="1">
    <source>
        <dbReference type="SAM" id="MobiDB-lite"/>
    </source>
</evidence>
<proteinExistence type="predicted"/>
<sequence length="180" mass="18336">MTTIPSSRVLRALLTGLTTTAYYAVPDVARTRASRGWLKAACVAAALAVSAPDVREGWHDMRRSWRDAVDGTTGDGEVDGTDPDGVSLDGATPDATPSPTGPAIAVGLVVVVASIAGTVAAERWLFRRGQAAAAAGVRCAHTRTALALGALTAAADLVLTATTPSGDRSPDDPSQDVASR</sequence>
<reference evidence="2 3" key="1">
    <citation type="submission" date="2021-01" db="EMBL/GenBank/DDBJ databases">
        <title>Whole genome shotgun sequence of Cellulomonas phragmiteti NBRC 110785.</title>
        <authorList>
            <person name="Komaki H."/>
            <person name="Tamura T."/>
        </authorList>
    </citation>
    <scope>NUCLEOTIDE SEQUENCE [LARGE SCALE GENOMIC DNA]</scope>
    <source>
        <strain evidence="2 3">NBRC 110785</strain>
    </source>
</reference>
<feature type="region of interest" description="Disordered" evidence="1">
    <location>
        <begin position="67"/>
        <end position="99"/>
    </location>
</feature>
<dbReference type="RefSeq" id="WP_203675478.1">
    <property type="nucleotide sequence ID" value="NZ_BONP01000021.1"/>
</dbReference>
<protein>
    <recommendedName>
        <fullName evidence="4">Peptidase S9</fullName>
    </recommendedName>
</protein>
<accession>A0ABQ4DPB0</accession>
<evidence type="ECO:0008006" key="4">
    <source>
        <dbReference type="Google" id="ProtNLM"/>
    </source>
</evidence>
<name>A0ABQ4DPB0_9CELL</name>
<comment type="caution">
    <text evidence="2">The sequence shown here is derived from an EMBL/GenBank/DDBJ whole genome shotgun (WGS) entry which is preliminary data.</text>
</comment>
<gene>
    <name evidence="2" type="ORF">Cph01nite_29480</name>
</gene>
<organism evidence="2 3">
    <name type="scientific">Cellulomonas phragmiteti</name>
    <dbReference type="NCBI Taxonomy" id="478780"/>
    <lineage>
        <taxon>Bacteria</taxon>
        <taxon>Bacillati</taxon>
        <taxon>Actinomycetota</taxon>
        <taxon>Actinomycetes</taxon>
        <taxon>Micrococcales</taxon>
        <taxon>Cellulomonadaceae</taxon>
        <taxon>Cellulomonas</taxon>
    </lineage>
</organism>